<evidence type="ECO:0000256" key="5">
    <source>
        <dbReference type="ARBA" id="ARBA00023049"/>
    </source>
</evidence>
<evidence type="ECO:0000256" key="2">
    <source>
        <dbReference type="ARBA" id="ARBA00022723"/>
    </source>
</evidence>
<evidence type="ECO:0000256" key="4">
    <source>
        <dbReference type="ARBA" id="ARBA00022833"/>
    </source>
</evidence>
<comment type="cofactor">
    <cofactor evidence="6">
        <name>Zn(2+)</name>
        <dbReference type="ChEBI" id="CHEBI:29105"/>
    </cofactor>
    <text evidence="6">Binds 1 zinc ion per subunit.</text>
</comment>
<keyword evidence="2" id="KW-0479">Metal-binding</keyword>
<dbReference type="InterPro" id="IPR001915">
    <property type="entry name" value="Peptidase_M48"/>
</dbReference>
<keyword evidence="9" id="KW-1185">Reference proteome</keyword>
<feature type="domain" description="Peptidase M48" evidence="7">
    <location>
        <begin position="61"/>
        <end position="241"/>
    </location>
</feature>
<dbReference type="PANTHER" id="PTHR22726:SF1">
    <property type="entry name" value="METALLOENDOPEPTIDASE OMA1, MITOCHONDRIAL"/>
    <property type="match status" value="1"/>
</dbReference>
<sequence>MLTGFLASCSGDKNGNQILFSVDEDIKLGQQVSSEVDSTYRAKGQLLERSSSDPRVKAAYAHLDKIVNRIIATGKVSYRDEFAWDVKIVNDPNNLNAFATPGGHIYVFTGLIKNLDTEDELAGVLGHEIAHADQRHTMKQLQKQYGIAFISKLVLGDNAGEVERIAGQIAGQLAGLKFSRDYERESDDFSVVYLGATNYYACDGAAGFFQKMQTLENQGTPPEFISTHPSPGNRIQDIKAEAQKQGCKTSSANNTQYQAFKQNLGL</sequence>
<dbReference type="InterPro" id="IPR051156">
    <property type="entry name" value="Mito/Outer_Membr_Metalloprot"/>
</dbReference>
<keyword evidence="4 6" id="KW-0862">Zinc</keyword>
<reference evidence="8 9" key="1">
    <citation type="submission" date="2015-01" db="EMBL/GenBank/DDBJ databases">
        <title>Rufibacter sp./DG31D/ whole genome sequencing.</title>
        <authorList>
            <person name="Kim M.K."/>
            <person name="Srinivasan S."/>
            <person name="Lee J.-J."/>
        </authorList>
    </citation>
    <scope>NUCLEOTIDE SEQUENCE [LARGE SCALE GENOMIC DNA]</scope>
    <source>
        <strain evidence="8 9">DG31D</strain>
    </source>
</reference>
<evidence type="ECO:0000313" key="9">
    <source>
        <dbReference type="Proteomes" id="UP000036458"/>
    </source>
</evidence>
<keyword evidence="5 6" id="KW-0482">Metalloprotease</keyword>
<gene>
    <name evidence="8" type="ORF">TH63_07035</name>
</gene>
<dbReference type="PATRIC" id="fig|1379910.4.peg.1539"/>
<dbReference type="Pfam" id="PF01435">
    <property type="entry name" value="Peptidase_M48"/>
    <property type="match status" value="1"/>
</dbReference>
<evidence type="ECO:0000313" key="8">
    <source>
        <dbReference type="EMBL" id="AKQ45449.1"/>
    </source>
</evidence>
<dbReference type="Proteomes" id="UP000036458">
    <property type="component" value="Chromosome"/>
</dbReference>
<comment type="similarity">
    <text evidence="6">Belongs to the peptidase M48 family.</text>
</comment>
<evidence type="ECO:0000259" key="7">
    <source>
        <dbReference type="Pfam" id="PF01435"/>
    </source>
</evidence>
<dbReference type="PANTHER" id="PTHR22726">
    <property type="entry name" value="METALLOENDOPEPTIDASE OMA1"/>
    <property type="match status" value="1"/>
</dbReference>
<dbReference type="GO" id="GO:0004222">
    <property type="term" value="F:metalloendopeptidase activity"/>
    <property type="evidence" value="ECO:0007669"/>
    <property type="project" value="InterPro"/>
</dbReference>
<organism evidence="8 9">
    <name type="scientific">Rufibacter radiotolerans</name>
    <dbReference type="NCBI Taxonomy" id="1379910"/>
    <lineage>
        <taxon>Bacteria</taxon>
        <taxon>Pseudomonadati</taxon>
        <taxon>Bacteroidota</taxon>
        <taxon>Cytophagia</taxon>
        <taxon>Cytophagales</taxon>
        <taxon>Hymenobacteraceae</taxon>
        <taxon>Rufibacter</taxon>
    </lineage>
</organism>
<dbReference type="EMBL" id="CP010777">
    <property type="protein sequence ID" value="AKQ45449.1"/>
    <property type="molecule type" value="Genomic_DNA"/>
</dbReference>
<evidence type="ECO:0000256" key="3">
    <source>
        <dbReference type="ARBA" id="ARBA00022801"/>
    </source>
</evidence>
<keyword evidence="1 6" id="KW-0645">Protease</keyword>
<dbReference type="GO" id="GO:0046872">
    <property type="term" value="F:metal ion binding"/>
    <property type="evidence" value="ECO:0007669"/>
    <property type="project" value="UniProtKB-KW"/>
</dbReference>
<keyword evidence="3 6" id="KW-0378">Hydrolase</keyword>
<dbReference type="KEGG" id="ruf:TH63_07035"/>
<proteinExistence type="inferred from homology"/>
<protein>
    <submittedName>
        <fullName evidence="8">Peptidase M48</fullName>
    </submittedName>
</protein>
<name>A0A0H4VP06_9BACT</name>
<dbReference type="GO" id="GO:0016020">
    <property type="term" value="C:membrane"/>
    <property type="evidence" value="ECO:0007669"/>
    <property type="project" value="TreeGrafter"/>
</dbReference>
<dbReference type="Gene3D" id="3.30.2010.10">
    <property type="entry name" value="Metalloproteases ('zincins'), catalytic domain"/>
    <property type="match status" value="1"/>
</dbReference>
<evidence type="ECO:0000256" key="1">
    <source>
        <dbReference type="ARBA" id="ARBA00022670"/>
    </source>
</evidence>
<dbReference type="GO" id="GO:0051603">
    <property type="term" value="P:proteolysis involved in protein catabolic process"/>
    <property type="evidence" value="ECO:0007669"/>
    <property type="project" value="TreeGrafter"/>
</dbReference>
<evidence type="ECO:0000256" key="6">
    <source>
        <dbReference type="RuleBase" id="RU003983"/>
    </source>
</evidence>
<accession>A0A0H4VP06</accession>
<dbReference type="AlphaFoldDB" id="A0A0H4VP06"/>